<feature type="region of interest" description="Disordered" evidence="1">
    <location>
        <begin position="1122"/>
        <end position="1249"/>
    </location>
</feature>
<dbReference type="GO" id="GO:0006406">
    <property type="term" value="P:mRNA export from nucleus"/>
    <property type="evidence" value="ECO:0007669"/>
    <property type="project" value="TreeGrafter"/>
</dbReference>
<dbReference type="GeneID" id="75828648"/>
<reference evidence="3" key="2">
    <citation type="submission" date="2022-07" db="EMBL/GenBank/DDBJ databases">
        <authorList>
            <person name="Goncalves M.F.M."/>
            <person name="Hilario S."/>
            <person name="Van De Peer Y."/>
            <person name="Esteves A.C."/>
            <person name="Alves A."/>
        </authorList>
    </citation>
    <scope>NUCLEOTIDE SEQUENCE</scope>
    <source>
        <strain evidence="3">MUM 19.33</strain>
    </source>
</reference>
<dbReference type="PANTHER" id="PTHR12436:SF3">
    <property type="entry name" value="GERMINAL-CENTER ASSOCIATED NUCLEAR PROTEIN"/>
    <property type="match status" value="1"/>
</dbReference>
<dbReference type="EMBL" id="JAGIXG020000010">
    <property type="protein sequence ID" value="KAI6782973.1"/>
    <property type="molecule type" value="Genomic_DNA"/>
</dbReference>
<feature type="domain" description="SAC3/GANP/THP3 conserved" evidence="2">
    <location>
        <begin position="609"/>
        <end position="933"/>
    </location>
</feature>
<feature type="compositionally biased region" description="Low complexity" evidence="1">
    <location>
        <begin position="1157"/>
        <end position="1166"/>
    </location>
</feature>
<feature type="compositionally biased region" description="Polar residues" evidence="1">
    <location>
        <begin position="1240"/>
        <end position="1249"/>
    </location>
</feature>
<feature type="compositionally biased region" description="Low complexity" evidence="1">
    <location>
        <begin position="1450"/>
        <end position="1468"/>
    </location>
</feature>
<organism evidence="3 4">
    <name type="scientific">Emericellopsis cladophorae</name>
    <dbReference type="NCBI Taxonomy" id="2686198"/>
    <lineage>
        <taxon>Eukaryota</taxon>
        <taxon>Fungi</taxon>
        <taxon>Dikarya</taxon>
        <taxon>Ascomycota</taxon>
        <taxon>Pezizomycotina</taxon>
        <taxon>Sordariomycetes</taxon>
        <taxon>Hypocreomycetidae</taxon>
        <taxon>Hypocreales</taxon>
        <taxon>Bionectriaceae</taxon>
        <taxon>Emericellopsis</taxon>
    </lineage>
</organism>
<feature type="compositionally biased region" description="Polar residues" evidence="1">
    <location>
        <begin position="518"/>
        <end position="530"/>
    </location>
</feature>
<dbReference type="Gene3D" id="1.25.40.990">
    <property type="match status" value="1"/>
</dbReference>
<dbReference type="InterPro" id="IPR045107">
    <property type="entry name" value="SAC3/GANP/THP3"/>
</dbReference>
<dbReference type="GO" id="GO:0005737">
    <property type="term" value="C:cytoplasm"/>
    <property type="evidence" value="ECO:0007669"/>
    <property type="project" value="TreeGrafter"/>
</dbReference>
<name>A0A9P9Y4D7_9HYPO</name>
<feature type="region of interest" description="Disordered" evidence="1">
    <location>
        <begin position="1445"/>
        <end position="1468"/>
    </location>
</feature>
<evidence type="ECO:0000256" key="1">
    <source>
        <dbReference type="SAM" id="MobiDB-lite"/>
    </source>
</evidence>
<dbReference type="InterPro" id="IPR007307">
    <property type="entry name" value="Ltv1"/>
</dbReference>
<proteinExistence type="predicted"/>
<dbReference type="OrthoDB" id="264795at2759"/>
<feature type="compositionally biased region" description="Low complexity" evidence="1">
    <location>
        <begin position="400"/>
        <end position="433"/>
    </location>
</feature>
<dbReference type="InterPro" id="IPR005062">
    <property type="entry name" value="SAC3/GANP/THP3_conserved"/>
</dbReference>
<feature type="compositionally biased region" description="Low complexity" evidence="1">
    <location>
        <begin position="1211"/>
        <end position="1239"/>
    </location>
</feature>
<dbReference type="GO" id="GO:0042274">
    <property type="term" value="P:ribosomal small subunit biogenesis"/>
    <property type="evidence" value="ECO:0007669"/>
    <property type="project" value="InterPro"/>
</dbReference>
<dbReference type="GO" id="GO:0070390">
    <property type="term" value="C:transcription export complex 2"/>
    <property type="evidence" value="ECO:0007669"/>
    <property type="project" value="TreeGrafter"/>
</dbReference>
<gene>
    <name evidence="3" type="ORF">J7T54_002133</name>
</gene>
<protein>
    <recommendedName>
        <fullName evidence="2">SAC3/GANP/THP3 conserved domain-containing protein</fullName>
    </recommendedName>
</protein>
<evidence type="ECO:0000313" key="3">
    <source>
        <dbReference type="EMBL" id="KAI6782973.1"/>
    </source>
</evidence>
<keyword evidence="4" id="KW-1185">Reference proteome</keyword>
<feature type="region of interest" description="Disordered" evidence="1">
    <location>
        <begin position="394"/>
        <end position="532"/>
    </location>
</feature>
<comment type="caution">
    <text evidence="3">The sequence shown here is derived from an EMBL/GenBank/DDBJ whole genome shotgun (WGS) entry which is preliminary data.</text>
</comment>
<evidence type="ECO:0000259" key="2">
    <source>
        <dbReference type="Pfam" id="PF03399"/>
    </source>
</evidence>
<feature type="compositionally biased region" description="Basic and acidic residues" evidence="1">
    <location>
        <begin position="224"/>
        <end position="233"/>
    </location>
</feature>
<sequence>MAKGKWIDKRTAQHFTLVHRPQNDPLIHDDEAPSMVLNPTQKQPGSSKKGKQLDDLASEFGSEAADIRANEGEAANYGIYYDDTEYDYMQHMRDLNAGSGGDVVFVEAKSTGNLNKGKQKQSLADALKDMDLEGGSQVDVDEEMLPSKNLTRLTYEAQQDVPDSIKGFQPDMDPRLREALEALEDEAYVDEDDDDIFKKLTKDGEELEDYEFDEYEDDGYESDDTAKPNKEYNDDAPDLVQTRGEQPEEGPSQDWLEDFKQFKKEQKTGRALPPGAPSEMQTAWTTTTNGGKRKKRKGALTDASSYSMTSSSMVRTDQMTLLDARFDKIDEAYNEDMDDMASVSQASGMSTVDGPTRGDFDNILDDFLGNYTKPGKRTNKKTKAQTGLEQLEEIRQGLGPARFRTNTTTTPSTTNNPFAPATTPNPFAPAITNHVPNGPFSRGATPNGDVSEAGLANGQGKDKPNGIESTQKNGTSRTGSATPQVARPFAAGKALGTQKQPKPSAPEADSSSEDTDGQPFQAQEIPSTTDPYARRVYEQLRKDNIRPPKWPSKQYHTLYDKKMEHFRNQYEAYRQKVRESLIKAGLLDDPNKRRALKDAIDFRGIAEDMCPEWEKITRIFEGDVVKSEKNEVSDIPETSKMVKKIARSAAGQDAPLPMDVRSIPALQRTLDYLVGDLLDDEENLANVHGFLWDRTRAIRRDYTFFSRLEPEEIKSQVAVFENIARFHVTSLHLLSRKDVDAEGFVEHQETEQLARTLLSLRDLYDDCNQQGIECPNEAEFRAYYLLFHGRDPDVIETLQRSWRPELWKKSEEIQIAVSLIEALQNTQDFQGPIVKTIPNSTDPALAPAPAASASYLTYFRILEDPSVSFTMACFAECHFPVLRRSIVNSLVRALARPKVTSKDLTAAGLNKFLRFDTAAEAVDFVDLAGLQVEVDDSIIDDVSDGSNQRLLLEHRQELDWPSKLPHQSSEKLVGRKRGSKTLVEVIRETVYENGQSTKIATPSPAPTQMARPAVTKTLSPPSQQAPPPMPNALSSNSVSDNASPGLKTSPFGLPSTQAPQTAHNPFAAAASSSKDVPKFPFGSAAQSTSVSAPQLAGASSPASVLSQPVAATSTLGGVFSAGKATDQKAPTPGLFSEPTDKSAEAPTQNTDSPKPSPFSMSKPQQPDATQKSAALKPAPAFSFSQPPNPTGTPATTASTTPPGSPKRDSTKGQAAAKQTTSATQAGQNASAAAAVPSQSNPFKQPATSTATQIGTLAPPSEQAPQTLTAPKDIMGAFSRWFVLGDTGIMDQFTEYIISEIAGEAYNQWITEETERIRKEEEDAINAEVEAFKIRNLRIKFFYRWKKNARAKRMATLRRQQREELRRYKEQQAEERRETERQQRREERKAKLAKADRASEMAEIALRGRMKRKNDAEQALLDTGVLSGVTDERRSVKRIARGDHMVEEGSRPASRASSMASSTASTSSRYKGKARLLYDKFAGKAKEGFYSSMPSFRSTVSPKPNKSISNASERWKLKAMGIVQMPDGTALPERMADAVLSGQTPYPTARQRASSYSTLDRRSLHGAMSPPPRPHVNTSLSRSTGAGSPPTTNKRKRNGEDDEVEIMDNGDTAVGENPNKRMLSESEQVINDLRAMRKELDEDTAWLRTERIRWESESRSRASTPWGGA</sequence>
<feature type="region of interest" description="Disordered" evidence="1">
    <location>
        <begin position="17"/>
        <end position="53"/>
    </location>
</feature>
<feature type="compositionally biased region" description="Low complexity" evidence="1">
    <location>
        <begin position="1191"/>
        <end position="1201"/>
    </location>
</feature>
<feature type="compositionally biased region" description="Polar residues" evidence="1">
    <location>
        <begin position="1540"/>
        <end position="1557"/>
    </location>
</feature>
<dbReference type="PANTHER" id="PTHR12436">
    <property type="entry name" value="80 KDA MCM3-ASSOCIATED PROTEIN"/>
    <property type="match status" value="1"/>
</dbReference>
<reference evidence="3" key="1">
    <citation type="journal article" date="2021" name="J Fungi (Basel)">
        <title>Genomic and Metabolomic Analyses of the Marine Fungus Emericellopsis cladophorae: Insights into Saltwater Adaptability Mechanisms and Its Biosynthetic Potential.</title>
        <authorList>
            <person name="Goncalves M.F.M."/>
            <person name="Hilario S."/>
            <person name="Van de Peer Y."/>
            <person name="Esteves A.C."/>
            <person name="Alves A."/>
        </authorList>
    </citation>
    <scope>NUCLEOTIDE SEQUENCE</scope>
    <source>
        <strain evidence="3">MUM 19.33</strain>
    </source>
</reference>
<dbReference type="Pfam" id="PF03399">
    <property type="entry name" value="SAC3_GANP"/>
    <property type="match status" value="1"/>
</dbReference>
<feature type="region of interest" description="Disordered" evidence="1">
    <location>
        <begin position="994"/>
        <end position="1074"/>
    </location>
</feature>
<feature type="region of interest" description="Disordered" evidence="1">
    <location>
        <begin position="1538"/>
        <end position="1623"/>
    </location>
</feature>
<feature type="compositionally biased region" description="Polar residues" evidence="1">
    <location>
        <begin position="467"/>
        <end position="483"/>
    </location>
</feature>
<dbReference type="Proteomes" id="UP001055219">
    <property type="component" value="Unassembled WGS sequence"/>
</dbReference>
<dbReference type="RefSeq" id="XP_051363829.1">
    <property type="nucleotide sequence ID" value="XM_051504740.1"/>
</dbReference>
<feature type="region of interest" description="Disordered" evidence="1">
    <location>
        <begin position="1364"/>
        <end position="1394"/>
    </location>
</feature>
<feature type="compositionally biased region" description="Polar residues" evidence="1">
    <location>
        <begin position="1575"/>
        <end position="1591"/>
    </location>
</feature>
<feature type="compositionally biased region" description="Acidic residues" evidence="1">
    <location>
        <begin position="205"/>
        <end position="223"/>
    </location>
</feature>
<feature type="compositionally biased region" description="Low complexity" evidence="1">
    <location>
        <begin position="304"/>
        <end position="313"/>
    </location>
</feature>
<feature type="compositionally biased region" description="Basic and acidic residues" evidence="1">
    <location>
        <begin position="257"/>
        <end position="268"/>
    </location>
</feature>
<evidence type="ECO:0000313" key="4">
    <source>
        <dbReference type="Proteomes" id="UP001055219"/>
    </source>
</evidence>
<feature type="compositionally biased region" description="Polar residues" evidence="1">
    <location>
        <begin position="1032"/>
        <end position="1042"/>
    </location>
</feature>
<feature type="compositionally biased region" description="Polar residues" evidence="1">
    <location>
        <begin position="1054"/>
        <end position="1063"/>
    </location>
</feature>
<dbReference type="Pfam" id="PF04180">
    <property type="entry name" value="LTV"/>
    <property type="match status" value="1"/>
</dbReference>
<feature type="region of interest" description="Disordered" evidence="1">
    <location>
        <begin position="201"/>
        <end position="314"/>
    </location>
</feature>
<accession>A0A9P9Y4D7</accession>